<proteinExistence type="predicted"/>
<keyword evidence="2" id="KW-1185">Reference proteome</keyword>
<dbReference type="EMBL" id="BMKK01000001">
    <property type="protein sequence ID" value="GGD45317.1"/>
    <property type="molecule type" value="Genomic_DNA"/>
</dbReference>
<dbReference type="AlphaFoldDB" id="A0A916YI63"/>
<reference evidence="1" key="1">
    <citation type="journal article" date="2014" name="Int. J. Syst. Evol. Microbiol.">
        <title>Complete genome sequence of Corynebacterium casei LMG S-19264T (=DSM 44701T), isolated from a smear-ripened cheese.</title>
        <authorList>
            <consortium name="US DOE Joint Genome Institute (JGI-PGF)"/>
            <person name="Walter F."/>
            <person name="Albersmeier A."/>
            <person name="Kalinowski J."/>
            <person name="Ruckert C."/>
        </authorList>
    </citation>
    <scope>NUCLEOTIDE SEQUENCE</scope>
    <source>
        <strain evidence="1">CGMCC 1.15958</strain>
    </source>
</reference>
<evidence type="ECO:0000313" key="2">
    <source>
        <dbReference type="Proteomes" id="UP000609064"/>
    </source>
</evidence>
<sequence length="173" mass="20187">MDINHLREFASKIPLYGSGANFEFIPNDSVTIFTERVQVKFPKSKKRRIRKKWAKNASNFQYLKVDRPLRIGNKFYVSKRIFEALRTHYNKPAFAQGGILNVSDPQEYKVPDWRNLLFMSSPGGMVGLESNHPLQMQTPSVMNIETSFKFWTTFQNDVWKGYKPMVFISEIPT</sequence>
<name>A0A916YI63_9BACT</name>
<protein>
    <submittedName>
        <fullName evidence="1">Uncharacterized protein</fullName>
    </submittedName>
</protein>
<comment type="caution">
    <text evidence="1">The sequence shown here is derived from an EMBL/GenBank/DDBJ whole genome shotgun (WGS) entry which is preliminary data.</text>
</comment>
<organism evidence="1 2">
    <name type="scientific">Emticicia aquatilis</name>
    <dbReference type="NCBI Taxonomy" id="1537369"/>
    <lineage>
        <taxon>Bacteria</taxon>
        <taxon>Pseudomonadati</taxon>
        <taxon>Bacteroidota</taxon>
        <taxon>Cytophagia</taxon>
        <taxon>Cytophagales</taxon>
        <taxon>Leadbetterellaceae</taxon>
        <taxon>Emticicia</taxon>
    </lineage>
</organism>
<gene>
    <name evidence="1" type="ORF">GCM10011514_06660</name>
</gene>
<dbReference type="Proteomes" id="UP000609064">
    <property type="component" value="Unassembled WGS sequence"/>
</dbReference>
<dbReference type="RefSeq" id="WP_188764593.1">
    <property type="nucleotide sequence ID" value="NZ_BMKK01000001.1"/>
</dbReference>
<accession>A0A916YI63</accession>
<evidence type="ECO:0000313" key="1">
    <source>
        <dbReference type="EMBL" id="GGD45317.1"/>
    </source>
</evidence>
<reference evidence="1" key="2">
    <citation type="submission" date="2020-09" db="EMBL/GenBank/DDBJ databases">
        <authorList>
            <person name="Sun Q."/>
            <person name="Zhou Y."/>
        </authorList>
    </citation>
    <scope>NUCLEOTIDE SEQUENCE</scope>
    <source>
        <strain evidence="1">CGMCC 1.15958</strain>
    </source>
</reference>